<keyword evidence="4" id="KW-0408">Iron</keyword>
<dbReference type="NCBIfam" id="NF010120">
    <property type="entry name" value="PRK13596.1"/>
    <property type="match status" value="1"/>
</dbReference>
<dbReference type="SUPFAM" id="SSF142984">
    <property type="entry name" value="Nqo1 middle domain-like"/>
    <property type="match status" value="1"/>
</dbReference>
<dbReference type="InterPro" id="IPR036249">
    <property type="entry name" value="Thioredoxin-like_sf"/>
</dbReference>
<keyword evidence="7" id="KW-1185">Reference proteome</keyword>
<dbReference type="RefSeq" id="WP_044824159.1">
    <property type="nucleotide sequence ID" value="NZ_CP009687.1"/>
</dbReference>
<dbReference type="SMART" id="SM00928">
    <property type="entry name" value="NADH_4Fe-4S"/>
    <property type="match status" value="1"/>
</dbReference>
<dbReference type="Gene3D" id="3.30.70.20">
    <property type="match status" value="1"/>
</dbReference>
<reference evidence="6 7" key="1">
    <citation type="submission" date="2014-10" db="EMBL/GenBank/DDBJ databases">
        <title>Genome sequence of Clostridium aceticum DSM 1496.</title>
        <authorList>
            <person name="Poehlein A."/>
            <person name="Schiel-Bengelsdorf B."/>
            <person name="Gottschalk G."/>
            <person name="Duerre P."/>
            <person name="Daniel R."/>
        </authorList>
    </citation>
    <scope>NUCLEOTIDE SEQUENCE [LARGE SCALE GENOMIC DNA]</scope>
    <source>
        <strain evidence="6 7">DSM 1496</strain>
    </source>
</reference>
<dbReference type="GO" id="GO:0051539">
    <property type="term" value="F:4 iron, 4 sulfur cluster binding"/>
    <property type="evidence" value="ECO:0007669"/>
    <property type="project" value="UniProtKB-KW"/>
</dbReference>
<dbReference type="InterPro" id="IPR011538">
    <property type="entry name" value="Nuo51_FMN-bd"/>
</dbReference>
<dbReference type="PROSITE" id="PS51257">
    <property type="entry name" value="PROKAR_LIPOPROTEIN"/>
    <property type="match status" value="1"/>
</dbReference>
<dbReference type="PROSITE" id="PS00645">
    <property type="entry name" value="COMPLEX1_51K_2"/>
    <property type="match status" value="1"/>
</dbReference>
<dbReference type="EC" id="1.12.1.3" evidence="6"/>
<sequence>MDLCRAHVLVCAGTGCTSSDSLKIMEKLESQLEEYNLQEEVKVVKTGCFGLCEAGPIIIVYPEGAFYSQVRIEDIERITEEHLLKGKVVKDLLYKESLEGDEMKPINEIGFYKKQQRVTLRNCGLINPEILEEYIAFDGYQALAQVLTEMTPEEVIDVVKRSGLRGRGGGGFSTGLKWEFTAKAEADQKYVACNADEGDPGAFMDRSVLEGDPHVIVEAMAIAGYAVGASKGYVYVRAEYPIAVKRLQIAIVQAKERGLLGENIFDTGFQFDLEIRLGAGAFVCGEETALINSIEGQRGMPRPRPPFPAHKGIWDKPTLLNNVETYANIPQIILKGADWFAGIGTEKSKGTKVFALGGKINNTGLLEIPMGTTLREVIYETGGGIPNGKAFKAVQTGGPSGGCIPSQYIDTPIDYDNLISLGSMMGSGGMIVMDEDNCMVDIARFFLDFTVEESCGKCIPCREGTKRMLELLENISEGKGTMEDIERLETLAKTIKSASLCGLGQTAPNPVLSTLKYFRNEYEAHVKEKRCPAGVCKALLQYRVIEDLCKKCGICATKCPANCISGVKGKEVYVIDTDKCIKCRACLSACPFHAIVKG</sequence>
<dbReference type="KEGG" id="cace:CACET_c32700"/>
<dbReference type="Pfam" id="PF10531">
    <property type="entry name" value="SLBB"/>
    <property type="match status" value="1"/>
</dbReference>
<evidence type="ECO:0000313" key="7">
    <source>
        <dbReference type="Proteomes" id="UP000035704"/>
    </source>
</evidence>
<dbReference type="Gene3D" id="3.10.20.600">
    <property type="match status" value="1"/>
</dbReference>
<dbReference type="Gene3D" id="1.20.1440.230">
    <property type="entry name" value="NADH-ubiquinone oxidoreductase 51kDa subunit, iron-sulphur binding domain"/>
    <property type="match status" value="1"/>
</dbReference>
<evidence type="ECO:0000256" key="3">
    <source>
        <dbReference type="ARBA" id="ARBA00022723"/>
    </source>
</evidence>
<dbReference type="Pfam" id="PF10589">
    <property type="entry name" value="NADH_4Fe-4S"/>
    <property type="match status" value="1"/>
</dbReference>
<evidence type="ECO:0000256" key="5">
    <source>
        <dbReference type="ARBA" id="ARBA00023014"/>
    </source>
</evidence>
<dbReference type="GO" id="GO:0010181">
    <property type="term" value="F:FMN binding"/>
    <property type="evidence" value="ECO:0007669"/>
    <property type="project" value="InterPro"/>
</dbReference>
<dbReference type="SUPFAM" id="SSF142019">
    <property type="entry name" value="Nqo1 FMN-binding domain-like"/>
    <property type="match status" value="1"/>
</dbReference>
<comment type="similarity">
    <text evidence="1">Belongs to the complex I 51 kDa subunit family.</text>
</comment>
<keyword evidence="5" id="KW-0411">Iron-sulfur</keyword>
<evidence type="ECO:0000256" key="2">
    <source>
        <dbReference type="ARBA" id="ARBA00022485"/>
    </source>
</evidence>
<dbReference type="InterPro" id="IPR017900">
    <property type="entry name" value="4Fe4S_Fe_S_CS"/>
</dbReference>
<dbReference type="InterPro" id="IPR019554">
    <property type="entry name" value="Soluble_ligand-bd"/>
</dbReference>
<gene>
    <name evidence="6" type="ORF">CACET_c32700</name>
</gene>
<dbReference type="PANTHER" id="PTHR43578">
    <property type="entry name" value="NADH-QUINONE OXIDOREDUCTASE SUBUNIT F"/>
    <property type="match status" value="1"/>
</dbReference>
<keyword evidence="3" id="KW-0479">Metal-binding</keyword>
<keyword evidence="2" id="KW-0004">4Fe-4S</keyword>
<dbReference type="PROSITE" id="PS51379">
    <property type="entry name" value="4FE4S_FER_2"/>
    <property type="match status" value="2"/>
</dbReference>
<evidence type="ECO:0000256" key="1">
    <source>
        <dbReference type="ARBA" id="ARBA00007523"/>
    </source>
</evidence>
<dbReference type="FunFam" id="1.20.1440.230:FF:000001">
    <property type="entry name" value="Mitochondrial NADH dehydrogenase flavoprotein 1"/>
    <property type="match status" value="1"/>
</dbReference>
<dbReference type="Pfam" id="PF01257">
    <property type="entry name" value="2Fe-2S_thioredx"/>
    <property type="match status" value="1"/>
</dbReference>
<dbReference type="PANTHER" id="PTHR43578:SF3">
    <property type="entry name" value="NADH-QUINONE OXIDOREDUCTASE SUBUNIT F"/>
    <property type="match status" value="1"/>
</dbReference>
<dbReference type="SUPFAM" id="SSF52833">
    <property type="entry name" value="Thioredoxin-like"/>
    <property type="match status" value="1"/>
</dbReference>
<dbReference type="AlphaFoldDB" id="A0A0D8IB20"/>
<organism evidence="6 7">
    <name type="scientific">Clostridium aceticum</name>
    <dbReference type="NCBI Taxonomy" id="84022"/>
    <lineage>
        <taxon>Bacteria</taxon>
        <taxon>Bacillati</taxon>
        <taxon>Bacillota</taxon>
        <taxon>Clostridia</taxon>
        <taxon>Eubacteriales</taxon>
        <taxon>Clostridiaceae</taxon>
        <taxon>Clostridium</taxon>
    </lineage>
</organism>
<accession>A0A0D8IB20</accession>
<dbReference type="InterPro" id="IPR037207">
    <property type="entry name" value="Nuop51_4Fe4S-bd_sf"/>
</dbReference>
<dbReference type="GO" id="GO:0050583">
    <property type="term" value="F:hydrogen dehydrogenase (NADP+) activity"/>
    <property type="evidence" value="ECO:0007669"/>
    <property type="project" value="UniProtKB-EC"/>
</dbReference>
<protein>
    <submittedName>
        <fullName evidence="6">NAD(P)-dependent iron-only hydrogenase diaphorase component flavoprotein</fullName>
        <ecNumber evidence="6">1.12.1.3</ecNumber>
    </submittedName>
</protein>
<dbReference type="GO" id="GO:0008137">
    <property type="term" value="F:NADH dehydrogenase (ubiquinone) activity"/>
    <property type="evidence" value="ECO:0007669"/>
    <property type="project" value="InterPro"/>
</dbReference>
<dbReference type="SUPFAM" id="SSF140490">
    <property type="entry name" value="Nqo1C-terminal domain-like"/>
    <property type="match status" value="1"/>
</dbReference>
<evidence type="ECO:0000256" key="4">
    <source>
        <dbReference type="ARBA" id="ARBA00023004"/>
    </source>
</evidence>
<dbReference type="Gene3D" id="3.40.50.11540">
    <property type="entry name" value="NADH-ubiquinone oxidoreductase 51kDa subunit"/>
    <property type="match status" value="1"/>
</dbReference>
<dbReference type="Proteomes" id="UP000035704">
    <property type="component" value="Chromosome"/>
</dbReference>
<dbReference type="PATRIC" id="fig|84022.5.peg.3460"/>
<dbReference type="InterPro" id="IPR017896">
    <property type="entry name" value="4Fe4S_Fe-S-bd"/>
</dbReference>
<dbReference type="InterPro" id="IPR037225">
    <property type="entry name" value="Nuo51_FMN-bd_sf"/>
</dbReference>
<dbReference type="OrthoDB" id="9761899at2"/>
<proteinExistence type="inferred from homology"/>
<dbReference type="GO" id="GO:0046872">
    <property type="term" value="F:metal ion binding"/>
    <property type="evidence" value="ECO:0007669"/>
    <property type="project" value="UniProtKB-KW"/>
</dbReference>
<keyword evidence="6" id="KW-0560">Oxidoreductase</keyword>
<dbReference type="FunFam" id="3.40.50.11540:FF:000001">
    <property type="entry name" value="NADH dehydrogenase [ubiquinone] flavoprotein 1, mitochondrial"/>
    <property type="match status" value="1"/>
</dbReference>
<dbReference type="CDD" id="cd02980">
    <property type="entry name" value="TRX_Fd_family"/>
    <property type="match status" value="1"/>
</dbReference>
<dbReference type="InterPro" id="IPR019575">
    <property type="entry name" value="Nuop51_4Fe4S-bd"/>
</dbReference>
<dbReference type="STRING" id="84022.CACET_c32700"/>
<dbReference type="PROSITE" id="PS00198">
    <property type="entry name" value="4FE4S_FER_1"/>
    <property type="match status" value="1"/>
</dbReference>
<dbReference type="Gene3D" id="3.40.30.10">
    <property type="entry name" value="Glutaredoxin"/>
    <property type="match status" value="1"/>
</dbReference>
<dbReference type="InterPro" id="IPR001949">
    <property type="entry name" value="NADH-UbQ_OxRdtase_51kDa_CS"/>
</dbReference>
<dbReference type="Gene3D" id="6.10.250.1450">
    <property type="match status" value="1"/>
</dbReference>
<evidence type="ECO:0000313" key="6">
    <source>
        <dbReference type="EMBL" id="AKL96714.1"/>
    </source>
</evidence>
<dbReference type="EMBL" id="CP009687">
    <property type="protein sequence ID" value="AKL96714.1"/>
    <property type="molecule type" value="Genomic_DNA"/>
</dbReference>
<dbReference type="Pfam" id="PF00037">
    <property type="entry name" value="Fer4"/>
    <property type="match status" value="2"/>
</dbReference>
<dbReference type="Pfam" id="PF01512">
    <property type="entry name" value="Complex1_51K"/>
    <property type="match status" value="1"/>
</dbReference>
<name>A0A0D8IB20_9CLOT</name>
<dbReference type="SUPFAM" id="SSF54862">
    <property type="entry name" value="4Fe-4S ferredoxins"/>
    <property type="match status" value="1"/>
</dbReference>